<dbReference type="EMBL" id="DROM01000115">
    <property type="protein sequence ID" value="HHH12946.1"/>
    <property type="molecule type" value="Genomic_DNA"/>
</dbReference>
<dbReference type="Gene3D" id="1.20.5.340">
    <property type="match status" value="1"/>
</dbReference>
<dbReference type="Proteomes" id="UP000886100">
    <property type="component" value="Unassembled WGS sequence"/>
</dbReference>
<comment type="caution">
    <text evidence="2">The sequence shown here is derived from an EMBL/GenBank/DDBJ whole genome shotgun (WGS) entry which is preliminary data.</text>
</comment>
<proteinExistence type="predicted"/>
<evidence type="ECO:0000313" key="2">
    <source>
        <dbReference type="EMBL" id="HHH12946.1"/>
    </source>
</evidence>
<protein>
    <submittedName>
        <fullName evidence="2">DUF2730 family protein</fullName>
    </submittedName>
</protein>
<keyword evidence="1" id="KW-1133">Transmembrane helix</keyword>
<sequence>MADYRMLGFWWDVAQAGGLAVVAAYTWLANRSKANRAAIDRVDGRVGEMAGRLERLEQRADTAPTHSDLSVLHERITELSGAVRELTGVMQQLRRAVDRVETYLLEKGGE</sequence>
<name>A0A7C5N7F2_9GAMM</name>
<dbReference type="AlphaFoldDB" id="A0A7C5N7F2"/>
<dbReference type="Pfam" id="PF10805">
    <property type="entry name" value="DUF2730"/>
    <property type="match status" value="1"/>
</dbReference>
<gene>
    <name evidence="2" type="ORF">ENJ98_01800</name>
</gene>
<feature type="transmembrane region" description="Helical" evidence="1">
    <location>
        <begin position="6"/>
        <end position="28"/>
    </location>
</feature>
<keyword evidence="1" id="KW-0472">Membrane</keyword>
<accession>A0A7C5N7F2</accession>
<keyword evidence="1" id="KW-0812">Transmembrane</keyword>
<organism evidence="2">
    <name type="scientific">Thiolapillus brandeum</name>
    <dbReference type="NCBI Taxonomy" id="1076588"/>
    <lineage>
        <taxon>Bacteria</taxon>
        <taxon>Pseudomonadati</taxon>
        <taxon>Pseudomonadota</taxon>
        <taxon>Gammaproteobacteria</taxon>
        <taxon>Chromatiales</taxon>
        <taxon>Sedimenticolaceae</taxon>
        <taxon>Thiolapillus</taxon>
    </lineage>
</organism>
<reference evidence="2" key="1">
    <citation type="journal article" date="2020" name="mSystems">
        <title>Genome- and Community-Level Interaction Insights into Carbon Utilization and Element Cycling Functions of Hydrothermarchaeota in Hydrothermal Sediment.</title>
        <authorList>
            <person name="Zhou Z."/>
            <person name="Liu Y."/>
            <person name="Xu W."/>
            <person name="Pan J."/>
            <person name="Luo Z.H."/>
            <person name="Li M."/>
        </authorList>
    </citation>
    <scope>NUCLEOTIDE SEQUENCE [LARGE SCALE GENOMIC DNA]</scope>
    <source>
        <strain evidence="2">HyVt-535</strain>
    </source>
</reference>
<evidence type="ECO:0000256" key="1">
    <source>
        <dbReference type="SAM" id="Phobius"/>
    </source>
</evidence>
<dbReference type="InterPro" id="IPR020269">
    <property type="entry name" value="Phage_Mu_Releasin"/>
</dbReference>